<proteinExistence type="predicted"/>
<feature type="compositionally biased region" description="Basic and acidic residues" evidence="1">
    <location>
        <begin position="174"/>
        <end position="192"/>
    </location>
</feature>
<dbReference type="AlphaFoldDB" id="A0AAW2UTD4"/>
<evidence type="ECO:0008006" key="3">
    <source>
        <dbReference type="Google" id="ProtNLM"/>
    </source>
</evidence>
<dbReference type="CDD" id="cd00303">
    <property type="entry name" value="retropepsin_like"/>
    <property type="match status" value="1"/>
</dbReference>
<dbReference type="PANTHER" id="PTHR33240:SF15">
    <property type="entry name" value="GAG-PRO-LIKE PROTEIN"/>
    <property type="match status" value="1"/>
</dbReference>
<dbReference type="EMBL" id="JACGWN010000011">
    <property type="protein sequence ID" value="KAL0420349.1"/>
    <property type="molecule type" value="Genomic_DNA"/>
</dbReference>
<reference evidence="2" key="1">
    <citation type="submission" date="2020-06" db="EMBL/GenBank/DDBJ databases">
        <authorList>
            <person name="Li T."/>
            <person name="Hu X."/>
            <person name="Zhang T."/>
            <person name="Song X."/>
            <person name="Zhang H."/>
            <person name="Dai N."/>
            <person name="Sheng W."/>
            <person name="Hou X."/>
            <person name="Wei L."/>
        </authorList>
    </citation>
    <scope>NUCLEOTIDE SEQUENCE</scope>
    <source>
        <strain evidence="2">KEN1</strain>
        <tissue evidence="2">Leaf</tissue>
    </source>
</reference>
<evidence type="ECO:0000313" key="2">
    <source>
        <dbReference type="EMBL" id="KAL0420349.1"/>
    </source>
</evidence>
<name>A0AAW2UTD4_9LAMI</name>
<reference evidence="2" key="2">
    <citation type="journal article" date="2024" name="Plant">
        <title>Genomic evolution and insights into agronomic trait innovations of Sesamum species.</title>
        <authorList>
            <person name="Miao H."/>
            <person name="Wang L."/>
            <person name="Qu L."/>
            <person name="Liu H."/>
            <person name="Sun Y."/>
            <person name="Le M."/>
            <person name="Wang Q."/>
            <person name="Wei S."/>
            <person name="Zheng Y."/>
            <person name="Lin W."/>
            <person name="Duan Y."/>
            <person name="Cao H."/>
            <person name="Xiong S."/>
            <person name="Wang X."/>
            <person name="Wei L."/>
            <person name="Li C."/>
            <person name="Ma Q."/>
            <person name="Ju M."/>
            <person name="Zhao R."/>
            <person name="Li G."/>
            <person name="Mu C."/>
            <person name="Tian Q."/>
            <person name="Mei H."/>
            <person name="Zhang T."/>
            <person name="Gao T."/>
            <person name="Zhang H."/>
        </authorList>
    </citation>
    <scope>NUCLEOTIDE SEQUENCE</scope>
    <source>
        <strain evidence="2">KEN1</strain>
    </source>
</reference>
<feature type="region of interest" description="Disordered" evidence="1">
    <location>
        <begin position="169"/>
        <end position="193"/>
    </location>
</feature>
<comment type="caution">
    <text evidence="2">The sequence shown here is derived from an EMBL/GenBank/DDBJ whole genome shotgun (WGS) entry which is preliminary data.</text>
</comment>
<dbReference type="Gene3D" id="2.40.70.10">
    <property type="entry name" value="Acid Proteases"/>
    <property type="match status" value="1"/>
</dbReference>
<organism evidence="2">
    <name type="scientific">Sesamum latifolium</name>
    <dbReference type="NCBI Taxonomy" id="2727402"/>
    <lineage>
        <taxon>Eukaryota</taxon>
        <taxon>Viridiplantae</taxon>
        <taxon>Streptophyta</taxon>
        <taxon>Embryophyta</taxon>
        <taxon>Tracheophyta</taxon>
        <taxon>Spermatophyta</taxon>
        <taxon>Magnoliopsida</taxon>
        <taxon>eudicotyledons</taxon>
        <taxon>Gunneridae</taxon>
        <taxon>Pentapetalae</taxon>
        <taxon>asterids</taxon>
        <taxon>lamiids</taxon>
        <taxon>Lamiales</taxon>
        <taxon>Pedaliaceae</taxon>
        <taxon>Sesamum</taxon>
    </lineage>
</organism>
<dbReference type="InterPro" id="IPR021109">
    <property type="entry name" value="Peptidase_aspartic_dom_sf"/>
</dbReference>
<evidence type="ECO:0000256" key="1">
    <source>
        <dbReference type="SAM" id="MobiDB-lite"/>
    </source>
</evidence>
<dbReference type="PANTHER" id="PTHR33240">
    <property type="entry name" value="OS08G0508500 PROTEIN"/>
    <property type="match status" value="1"/>
</dbReference>
<protein>
    <recommendedName>
        <fullName evidence="3">Reverse transcriptase domain-containing protein</fullName>
    </recommendedName>
</protein>
<sequence>MKILPKGQRWTLKIRSQHALVITALLANYKIERVFIDSGSSTNILFGEAYDQMQLGDIPLETVDTLLYEFAGEVVHPRGMISLPLTLGTSPLRKTCLLKFLVIDIPLAYNVILRCPTLNAFRAIISTYHMKIKFPVVGGVGEAQADILQAQKCYVEAIKRGKKRILEEVSGEENSNKRGKDSMPGPELKEEDPVTVQPVEELLTVEFIPGDLNKITKIGSKMKEDVGERVINCLRKNKDIFAWTPQDLEGIDPGVITHHLNLDPTIRPVKQKKRQFVKGSSRDRPGK</sequence>
<gene>
    <name evidence="2" type="ORF">Slati_3057800</name>
</gene>
<accession>A0AAW2UTD4</accession>